<accession>A0ABS5XAY3</accession>
<dbReference type="PANTHER" id="PTHR11019:SF159">
    <property type="entry name" value="TRANSCRIPTIONAL REGULATOR-RELATED"/>
    <property type="match status" value="1"/>
</dbReference>
<evidence type="ECO:0000256" key="1">
    <source>
        <dbReference type="ARBA" id="ARBA00023015"/>
    </source>
</evidence>
<protein>
    <submittedName>
        <fullName evidence="4">Helix-turn-helix domain-containing protein</fullName>
    </submittedName>
</protein>
<dbReference type="EMBL" id="JAGTIS010000001">
    <property type="protein sequence ID" value="MBT8764851.1"/>
    <property type="molecule type" value="Genomic_DNA"/>
</dbReference>
<keyword evidence="1" id="KW-0805">Transcription regulation</keyword>
<evidence type="ECO:0000313" key="4">
    <source>
        <dbReference type="EMBL" id="MBT8764851.1"/>
    </source>
</evidence>
<dbReference type="Pfam" id="PF12833">
    <property type="entry name" value="HTH_18"/>
    <property type="match status" value="1"/>
</dbReference>
<proteinExistence type="predicted"/>
<keyword evidence="5" id="KW-1185">Reference proteome</keyword>
<sequence length="242" mass="26036">MNATQGIGWRGKAWISPGLGVFLGQAGSQDWHCHMAHQITIGLTTNLTVSTPDMSVTARAVCIRAGVAHRVEAVEVMSIYLDALSAEARALHAGADLAAVEVQDVAALQALLETPDLTAQDVQQLVCHVLNLSVTPAIDPRLQTVLVALRASMHGRQYLARLVHLSPTRFSHWFVEQTGLPLRSYRKWSRLVAALQHIAAGRSLTEAAHAAGFADAAHFSRTFRNLFGLDPTSALGHVSLSS</sequence>
<keyword evidence="2" id="KW-0804">Transcription</keyword>
<dbReference type="SMART" id="SM00342">
    <property type="entry name" value="HTH_ARAC"/>
    <property type="match status" value="1"/>
</dbReference>
<organism evidence="4 5">
    <name type="scientific">Metapseudomonas boanensis</name>
    <dbReference type="NCBI Taxonomy" id="2822138"/>
    <lineage>
        <taxon>Bacteria</taxon>
        <taxon>Pseudomonadati</taxon>
        <taxon>Pseudomonadota</taxon>
        <taxon>Gammaproteobacteria</taxon>
        <taxon>Pseudomonadales</taxon>
        <taxon>Pseudomonadaceae</taxon>
        <taxon>Metapseudomonas</taxon>
    </lineage>
</organism>
<dbReference type="Gene3D" id="1.10.10.60">
    <property type="entry name" value="Homeodomain-like"/>
    <property type="match status" value="1"/>
</dbReference>
<comment type="caution">
    <text evidence="4">The sequence shown here is derived from an EMBL/GenBank/DDBJ whole genome shotgun (WGS) entry which is preliminary data.</text>
</comment>
<dbReference type="InterPro" id="IPR018060">
    <property type="entry name" value="HTH_AraC"/>
</dbReference>
<dbReference type="InterPro" id="IPR009057">
    <property type="entry name" value="Homeodomain-like_sf"/>
</dbReference>
<dbReference type="SUPFAM" id="SSF46689">
    <property type="entry name" value="Homeodomain-like"/>
    <property type="match status" value="1"/>
</dbReference>
<name>A0ABS5XAY3_9GAMM</name>
<evidence type="ECO:0000259" key="3">
    <source>
        <dbReference type="PROSITE" id="PS01124"/>
    </source>
</evidence>
<dbReference type="PANTHER" id="PTHR11019">
    <property type="entry name" value="HTH-TYPE TRANSCRIPTIONAL REGULATOR NIMR"/>
    <property type="match status" value="1"/>
</dbReference>
<evidence type="ECO:0000256" key="2">
    <source>
        <dbReference type="ARBA" id="ARBA00023163"/>
    </source>
</evidence>
<feature type="domain" description="HTH araC/xylS-type" evidence="3">
    <location>
        <begin position="159"/>
        <end position="237"/>
    </location>
</feature>
<dbReference type="Proteomes" id="UP001519667">
    <property type="component" value="Unassembled WGS sequence"/>
</dbReference>
<dbReference type="PROSITE" id="PS01124">
    <property type="entry name" value="HTH_ARAC_FAMILY_2"/>
    <property type="match status" value="1"/>
</dbReference>
<gene>
    <name evidence="4" type="ORF">J7302_01645</name>
</gene>
<evidence type="ECO:0000313" key="5">
    <source>
        <dbReference type="Proteomes" id="UP001519667"/>
    </source>
</evidence>
<reference evidence="4 5" key="1">
    <citation type="submission" date="2021-04" db="EMBL/GenBank/DDBJ databases">
        <title>Pseudomonas boanensis sp. nov., a bacterium isolated from river water used for household purposes in Boane District, Mozambique.</title>
        <authorList>
            <person name="Nicklasson M."/>
            <person name="Martin-Rodriguez A.J."/>
            <person name="Thorell K."/>
            <person name="Neves L."/>
            <person name="Mussagy A."/>
            <person name="Rydberg H.A."/>
            <person name="Hernroth B."/>
            <person name="Svensson-Stadler L."/>
            <person name="Sjoling A."/>
        </authorList>
    </citation>
    <scope>NUCLEOTIDE SEQUENCE [LARGE SCALE GENOMIC DNA]</scope>
    <source>
        <strain evidence="4 5">DB1</strain>
    </source>
</reference>